<evidence type="ECO:0000256" key="1">
    <source>
        <dbReference type="ARBA" id="ARBA00009981"/>
    </source>
</evidence>
<reference evidence="4" key="1">
    <citation type="submission" date="2006-05" db="EMBL/GenBank/DDBJ databases">
        <title>Complete sequence of chromosome 2 of Burkholderia cenocepacia AU 1054.</title>
        <authorList>
            <consortium name="US DOE Joint Genome Institute"/>
            <person name="Copeland A."/>
            <person name="Lucas S."/>
            <person name="Lapidus A."/>
            <person name="Barry K."/>
            <person name="Detter J.C."/>
            <person name="Glavina del Rio T."/>
            <person name="Hammon N."/>
            <person name="Israni S."/>
            <person name="Dalin E."/>
            <person name="Tice H."/>
            <person name="Pitluck S."/>
            <person name="Chain P."/>
            <person name="Malfatti S."/>
            <person name="Shin M."/>
            <person name="Vergez L."/>
            <person name="Schmutz J."/>
            <person name="Larimer F."/>
            <person name="Land M."/>
            <person name="Hauser L."/>
            <person name="Kyrpides N."/>
            <person name="Lykidis A."/>
            <person name="LiPuma J.J."/>
            <person name="Konstantinidis K."/>
            <person name="Tiedje J.M."/>
            <person name="Richardson P."/>
        </authorList>
    </citation>
    <scope>NUCLEOTIDE SEQUENCE [LARGE SCALE GENOMIC DNA]</scope>
    <source>
        <strain evidence="4">AU 1054</strain>
    </source>
</reference>
<dbReference type="Gene3D" id="3.40.1620.10">
    <property type="entry name" value="YefM-like domain"/>
    <property type="match status" value="1"/>
</dbReference>
<protein>
    <recommendedName>
        <fullName evidence="2">Antitoxin</fullName>
    </recommendedName>
</protein>
<dbReference type="Pfam" id="PF02604">
    <property type="entry name" value="PhdYeFM_antitox"/>
    <property type="match status" value="1"/>
</dbReference>
<comment type="function">
    <text evidence="2">Antitoxin component of a type II toxin-antitoxin (TA) system.</text>
</comment>
<gene>
    <name evidence="4" type="ordered locus">Bcen_4834</name>
</gene>
<feature type="compositionally biased region" description="Polar residues" evidence="3">
    <location>
        <begin position="1"/>
        <end position="15"/>
    </location>
</feature>
<evidence type="ECO:0000256" key="3">
    <source>
        <dbReference type="SAM" id="MobiDB-lite"/>
    </source>
</evidence>
<dbReference type="NCBIfam" id="TIGR01552">
    <property type="entry name" value="phd_fam"/>
    <property type="match status" value="1"/>
</dbReference>
<proteinExistence type="inferred from homology"/>
<dbReference type="EMBL" id="CP000379">
    <property type="protein sequence ID" value="ABF79713.1"/>
    <property type="molecule type" value="Genomic_DNA"/>
</dbReference>
<dbReference type="AlphaFoldDB" id="A0A0H2XXG6"/>
<dbReference type="InterPro" id="IPR036165">
    <property type="entry name" value="YefM-like_sf"/>
</dbReference>
<evidence type="ECO:0000313" key="4">
    <source>
        <dbReference type="EMBL" id="ABF79713.1"/>
    </source>
</evidence>
<organism evidence="4">
    <name type="scientific">Burkholderia orbicola (strain AU 1054)</name>
    <dbReference type="NCBI Taxonomy" id="331271"/>
    <lineage>
        <taxon>Bacteria</taxon>
        <taxon>Pseudomonadati</taxon>
        <taxon>Pseudomonadota</taxon>
        <taxon>Betaproteobacteria</taxon>
        <taxon>Burkholderiales</taxon>
        <taxon>Burkholderiaceae</taxon>
        <taxon>Burkholderia</taxon>
        <taxon>Burkholderia cepacia complex</taxon>
        <taxon>Burkholderia orbicola</taxon>
    </lineage>
</organism>
<dbReference type="InterPro" id="IPR006442">
    <property type="entry name" value="Antitoxin_Phd/YefM"/>
</dbReference>
<comment type="similarity">
    <text evidence="1 2">Belongs to the phD/YefM antitoxin family.</text>
</comment>
<dbReference type="SUPFAM" id="SSF143120">
    <property type="entry name" value="YefM-like"/>
    <property type="match status" value="1"/>
</dbReference>
<dbReference type="HOGENOM" id="CLU_166832_1_0_4"/>
<accession>A0A0H2XXG6</accession>
<evidence type="ECO:0000256" key="2">
    <source>
        <dbReference type="RuleBase" id="RU362080"/>
    </source>
</evidence>
<name>A0A0H2XXG6_BURO1</name>
<sequence length="83" mass="9432">MTITTLSSRELNQDVTKAKKATKDGPVFITDRGRPAHVLLSFEEYQRLTRQQRNIADSLAMPGVEDVEFDPPRANVKIKEVDF</sequence>
<feature type="region of interest" description="Disordered" evidence="3">
    <location>
        <begin position="1"/>
        <end position="21"/>
    </location>
</feature>